<dbReference type="GO" id="GO:0045892">
    <property type="term" value="P:negative regulation of DNA-templated transcription"/>
    <property type="evidence" value="ECO:0007669"/>
    <property type="project" value="UniProtKB-UniRule"/>
</dbReference>
<dbReference type="InterPro" id="IPR002571">
    <property type="entry name" value="HrcA"/>
</dbReference>
<keyword evidence="9" id="KW-1185">Reference proteome</keyword>
<dbReference type="HAMAP" id="MF_00081">
    <property type="entry name" value="HrcA"/>
    <property type="match status" value="1"/>
</dbReference>
<dbReference type="OrthoDB" id="9783139at2"/>
<dbReference type="Gene3D" id="3.30.450.40">
    <property type="match status" value="1"/>
</dbReference>
<feature type="compositionally biased region" description="Basic and acidic residues" evidence="6">
    <location>
        <begin position="25"/>
        <end position="35"/>
    </location>
</feature>
<keyword evidence="3 5" id="KW-0346">Stress response</keyword>
<dbReference type="PANTHER" id="PTHR34824">
    <property type="entry name" value="HEAT-INDUCIBLE TRANSCRIPTION REPRESSOR HRCA"/>
    <property type="match status" value="1"/>
</dbReference>
<evidence type="ECO:0000256" key="1">
    <source>
        <dbReference type="ARBA" id="ARBA00022491"/>
    </source>
</evidence>
<dbReference type="SUPFAM" id="SSF55781">
    <property type="entry name" value="GAF domain-like"/>
    <property type="match status" value="1"/>
</dbReference>
<evidence type="ECO:0000259" key="7">
    <source>
        <dbReference type="Pfam" id="PF01628"/>
    </source>
</evidence>
<dbReference type="Proteomes" id="UP000236197">
    <property type="component" value="Unassembled WGS sequence"/>
</dbReference>
<dbReference type="InterPro" id="IPR023120">
    <property type="entry name" value="WHTH_transcript_rep_HrcA_IDD"/>
</dbReference>
<organism evidence="8 9">
    <name type="scientific">Enteroscipio rubneri</name>
    <dbReference type="NCBI Taxonomy" id="2070686"/>
    <lineage>
        <taxon>Bacteria</taxon>
        <taxon>Bacillati</taxon>
        <taxon>Actinomycetota</taxon>
        <taxon>Coriobacteriia</taxon>
        <taxon>Eggerthellales</taxon>
        <taxon>Eggerthellaceae</taxon>
        <taxon>Enteroscipio</taxon>
    </lineage>
</organism>
<keyword evidence="2 5" id="KW-0805">Transcription regulation</keyword>
<comment type="function">
    <text evidence="5">Negative regulator of class I heat shock genes (grpE-dnaK-dnaJ and groELS operons). Prevents heat-shock induction of these operons.</text>
</comment>
<dbReference type="InterPro" id="IPR036388">
    <property type="entry name" value="WH-like_DNA-bd_sf"/>
</dbReference>
<evidence type="ECO:0000256" key="3">
    <source>
        <dbReference type="ARBA" id="ARBA00023016"/>
    </source>
</evidence>
<proteinExistence type="inferred from homology"/>
<dbReference type="GO" id="GO:0003677">
    <property type="term" value="F:DNA binding"/>
    <property type="evidence" value="ECO:0007669"/>
    <property type="project" value="InterPro"/>
</dbReference>
<gene>
    <name evidence="5 8" type="primary">hrcA</name>
    <name evidence="8" type="ORF">C2L71_04685</name>
</gene>
<dbReference type="Gene3D" id="1.10.10.10">
    <property type="entry name" value="Winged helix-like DNA-binding domain superfamily/Winged helix DNA-binding domain"/>
    <property type="match status" value="1"/>
</dbReference>
<dbReference type="InterPro" id="IPR036390">
    <property type="entry name" value="WH_DNA-bd_sf"/>
</dbReference>
<sequence>MRRHRRGEDGLPHVAAAQHARQRRSGQDSEERGRWRSVLSDRRQRVLAALIEEYVARALPVGSRTLTERYQLGVSPATVRNELSVLEDEGYIAQPHTSAGRIPTDHGYRAFVDNLLETDMGNDDVRYAEVVDELRRSASELDSLLGRTSTALTRLTDCLSIVLAPSVLNLHIKQLSLVSLNPHRALVVLVTEDGQVFNRQMEFAEEVAAEDLAQVQRFLGDVFTGKTLHEIEDGLGAGMVEAFRDPLVRMALDEVLSCLQESSSSRARRLGVCSLLTKPEFSQSQALLPVMQVLEDDTVLLHILDDAAAGGAGPTVRIGRENEAEELAGVSVVANHYGRGESAGIVAVIGPTRMDYSKVIRAVRIASSALEDV</sequence>
<dbReference type="NCBIfam" id="TIGR00331">
    <property type="entry name" value="hrcA"/>
    <property type="match status" value="1"/>
</dbReference>
<dbReference type="PIRSF" id="PIRSF005485">
    <property type="entry name" value="HrcA"/>
    <property type="match status" value="1"/>
</dbReference>
<feature type="compositionally biased region" description="Basic and acidic residues" evidence="6">
    <location>
        <begin position="1"/>
        <end position="11"/>
    </location>
</feature>
<dbReference type="Gene3D" id="3.30.390.60">
    <property type="entry name" value="Heat-inducible transcription repressor hrca homolog, domain 3"/>
    <property type="match status" value="1"/>
</dbReference>
<keyword evidence="4 5" id="KW-0804">Transcription</keyword>
<name>A0A2K2UD22_9ACTN</name>
<comment type="similarity">
    <text evidence="5">Belongs to the HrcA family.</text>
</comment>
<evidence type="ECO:0000256" key="2">
    <source>
        <dbReference type="ARBA" id="ARBA00023015"/>
    </source>
</evidence>
<keyword evidence="1 5" id="KW-0678">Repressor</keyword>
<dbReference type="EMBL" id="PPEK01000003">
    <property type="protein sequence ID" value="PNV68194.1"/>
    <property type="molecule type" value="Genomic_DNA"/>
</dbReference>
<comment type="caution">
    <text evidence="8">The sequence shown here is derived from an EMBL/GenBank/DDBJ whole genome shotgun (WGS) entry which is preliminary data.</text>
</comment>
<dbReference type="InterPro" id="IPR021153">
    <property type="entry name" value="HrcA_C"/>
</dbReference>
<dbReference type="AlphaFoldDB" id="A0A2K2UD22"/>
<evidence type="ECO:0000256" key="5">
    <source>
        <dbReference type="HAMAP-Rule" id="MF_00081"/>
    </source>
</evidence>
<evidence type="ECO:0000313" key="9">
    <source>
        <dbReference type="Proteomes" id="UP000236197"/>
    </source>
</evidence>
<dbReference type="SUPFAM" id="SSF46785">
    <property type="entry name" value="Winged helix' DNA-binding domain"/>
    <property type="match status" value="1"/>
</dbReference>
<evidence type="ECO:0000256" key="6">
    <source>
        <dbReference type="SAM" id="MobiDB-lite"/>
    </source>
</evidence>
<evidence type="ECO:0000313" key="8">
    <source>
        <dbReference type="EMBL" id="PNV68194.1"/>
    </source>
</evidence>
<feature type="region of interest" description="Disordered" evidence="6">
    <location>
        <begin position="1"/>
        <end position="35"/>
    </location>
</feature>
<feature type="domain" description="Heat-inducible transcription repressor HrcA C-terminal" evidence="7">
    <location>
        <begin position="142"/>
        <end position="360"/>
    </location>
</feature>
<dbReference type="InterPro" id="IPR029016">
    <property type="entry name" value="GAF-like_dom_sf"/>
</dbReference>
<evidence type="ECO:0000256" key="4">
    <source>
        <dbReference type="ARBA" id="ARBA00023163"/>
    </source>
</evidence>
<accession>A0A2K2UD22</accession>
<reference evidence="9" key="1">
    <citation type="submission" date="2018-01" db="EMBL/GenBank/DDBJ databases">
        <title>Rubneribacter badeniensis gen. nov., sp. nov., and Colonibacter rubneri, gen. nov., sp. nov., WGS of new members of the Eggerthellaceae.</title>
        <authorList>
            <person name="Danylec N."/>
            <person name="Stoll D.A."/>
            <person name="Doetsch A."/>
            <person name="Kulling S.E."/>
            <person name="Huch M."/>
        </authorList>
    </citation>
    <scope>NUCLEOTIDE SEQUENCE [LARGE SCALE GENOMIC DNA]</scope>
    <source>
        <strain evidence="9">ResAG-96</strain>
    </source>
</reference>
<dbReference type="Pfam" id="PF01628">
    <property type="entry name" value="HrcA"/>
    <property type="match status" value="1"/>
</dbReference>
<dbReference type="PANTHER" id="PTHR34824:SF1">
    <property type="entry name" value="HEAT-INDUCIBLE TRANSCRIPTION REPRESSOR HRCA"/>
    <property type="match status" value="1"/>
</dbReference>
<protein>
    <recommendedName>
        <fullName evidence="5">Heat-inducible transcription repressor HrcA</fullName>
    </recommendedName>
</protein>